<dbReference type="OrthoDB" id="7029536at2"/>
<evidence type="ECO:0000256" key="1">
    <source>
        <dbReference type="ARBA" id="ARBA00004651"/>
    </source>
</evidence>
<dbReference type="PANTHER" id="PTHR43124">
    <property type="entry name" value="PURINE EFFLUX PUMP PBUE"/>
    <property type="match status" value="1"/>
</dbReference>
<dbReference type="Proteomes" id="UP000295129">
    <property type="component" value="Unassembled WGS sequence"/>
</dbReference>
<feature type="transmembrane region" description="Helical" evidence="6">
    <location>
        <begin position="103"/>
        <end position="124"/>
    </location>
</feature>
<dbReference type="EMBL" id="SNVV01000028">
    <property type="protein sequence ID" value="TDN46027.1"/>
    <property type="molecule type" value="Genomic_DNA"/>
</dbReference>
<evidence type="ECO:0000259" key="7">
    <source>
        <dbReference type="PROSITE" id="PS50850"/>
    </source>
</evidence>
<dbReference type="GO" id="GO:0005886">
    <property type="term" value="C:plasma membrane"/>
    <property type="evidence" value="ECO:0007669"/>
    <property type="project" value="UniProtKB-SubCell"/>
</dbReference>
<sequence length="404" mass="42018">MQSDIPAPTVRALRILSLAYFVQATGALSLVGALDAVSREWGLTDAGSAYLISVFGIVFALAAPLLQVFLGHLRRRRQLLLGLGVFSAAALLFAAAPDYPTLLLARVLMGLGAAFVGPVLGALGSSLVAREQQGPAIATVLLGLSFAGLVGMPAAAWVAHAFGVRLLFVLLGAAGLLCACLILRAVPDAGPGERIRLATVGRLLRNPQSLSGFLVAFFIAAGVYATYGFLAPIIRDVYLAGPETVSLALAVLGVAGVLGNLFVTRMARRYSAEAMLHAGIAVLALSLGLMRLAPPVLAMLFAMLAVFAFATDMLWPSQQRRIIERHPEQRGIALALTSSFVFCGIGAGTAVGAWVYPHAGRTGVLLSSLGLLALAVFCLRFSMRRRSAAGPCPGRLMPGCGSAS</sequence>
<dbReference type="SUPFAM" id="SSF103473">
    <property type="entry name" value="MFS general substrate transporter"/>
    <property type="match status" value="1"/>
</dbReference>
<keyword evidence="3 6" id="KW-0812">Transmembrane</keyword>
<feature type="transmembrane region" description="Helical" evidence="6">
    <location>
        <begin position="136"/>
        <end position="160"/>
    </location>
</feature>
<evidence type="ECO:0000256" key="6">
    <source>
        <dbReference type="SAM" id="Phobius"/>
    </source>
</evidence>
<gene>
    <name evidence="8" type="ORF">C7389_12821</name>
</gene>
<feature type="transmembrane region" description="Helical" evidence="6">
    <location>
        <begin position="12"/>
        <end position="34"/>
    </location>
</feature>
<dbReference type="RefSeq" id="WP_133594791.1">
    <property type="nucleotide sequence ID" value="NZ_SNVV01000028.1"/>
</dbReference>
<keyword evidence="4 6" id="KW-1133">Transmembrane helix</keyword>
<dbReference type="InterPro" id="IPR036259">
    <property type="entry name" value="MFS_trans_sf"/>
</dbReference>
<dbReference type="InterPro" id="IPR020846">
    <property type="entry name" value="MFS_dom"/>
</dbReference>
<keyword evidence="9" id="KW-1185">Reference proteome</keyword>
<dbReference type="Gene3D" id="1.20.1250.20">
    <property type="entry name" value="MFS general substrate transporter like domains"/>
    <property type="match status" value="1"/>
</dbReference>
<feature type="transmembrane region" description="Helical" evidence="6">
    <location>
        <begin position="296"/>
        <end position="315"/>
    </location>
</feature>
<dbReference type="Pfam" id="PF07690">
    <property type="entry name" value="MFS_1"/>
    <property type="match status" value="1"/>
</dbReference>
<protein>
    <submittedName>
        <fullName evidence="8">Putative MFS family arabinose efflux permease</fullName>
    </submittedName>
</protein>
<feature type="transmembrane region" description="Helical" evidence="6">
    <location>
        <begin position="245"/>
        <end position="263"/>
    </location>
</feature>
<feature type="transmembrane region" description="Helical" evidence="6">
    <location>
        <begin position="46"/>
        <end position="66"/>
    </location>
</feature>
<name>A0A4R6DMG0_9RHOO</name>
<proteinExistence type="predicted"/>
<dbReference type="GO" id="GO:0022857">
    <property type="term" value="F:transmembrane transporter activity"/>
    <property type="evidence" value="ECO:0007669"/>
    <property type="project" value="InterPro"/>
</dbReference>
<evidence type="ECO:0000256" key="2">
    <source>
        <dbReference type="ARBA" id="ARBA00022475"/>
    </source>
</evidence>
<dbReference type="PROSITE" id="PS50850">
    <property type="entry name" value="MFS"/>
    <property type="match status" value="1"/>
</dbReference>
<dbReference type="InterPro" id="IPR050189">
    <property type="entry name" value="MFS_Efflux_Transporters"/>
</dbReference>
<evidence type="ECO:0000256" key="4">
    <source>
        <dbReference type="ARBA" id="ARBA00022989"/>
    </source>
</evidence>
<evidence type="ECO:0000313" key="8">
    <source>
        <dbReference type="EMBL" id="TDN46027.1"/>
    </source>
</evidence>
<dbReference type="CDD" id="cd17324">
    <property type="entry name" value="MFS_NepI_like"/>
    <property type="match status" value="1"/>
</dbReference>
<keyword evidence="5 6" id="KW-0472">Membrane</keyword>
<evidence type="ECO:0000256" key="3">
    <source>
        <dbReference type="ARBA" id="ARBA00022692"/>
    </source>
</evidence>
<dbReference type="PANTHER" id="PTHR43124:SF10">
    <property type="entry name" value="PURINE EFFLUX PUMP PBUE"/>
    <property type="match status" value="1"/>
</dbReference>
<accession>A0A4R6DMG0</accession>
<feature type="transmembrane region" description="Helical" evidence="6">
    <location>
        <begin position="78"/>
        <end position="97"/>
    </location>
</feature>
<evidence type="ECO:0000256" key="5">
    <source>
        <dbReference type="ARBA" id="ARBA00023136"/>
    </source>
</evidence>
<dbReference type="InterPro" id="IPR011701">
    <property type="entry name" value="MFS"/>
</dbReference>
<dbReference type="AlphaFoldDB" id="A0A4R6DMG0"/>
<comment type="subcellular location">
    <subcellularLocation>
        <location evidence="1">Cell membrane</location>
        <topology evidence="1">Multi-pass membrane protein</topology>
    </subcellularLocation>
</comment>
<reference evidence="8 9" key="1">
    <citation type="submission" date="2019-03" db="EMBL/GenBank/DDBJ databases">
        <title>Genomic Encyclopedia of Type Strains, Phase IV (KMG-IV): sequencing the most valuable type-strain genomes for metagenomic binning, comparative biology and taxonomic classification.</title>
        <authorList>
            <person name="Goeker M."/>
        </authorList>
    </citation>
    <scope>NUCLEOTIDE SEQUENCE [LARGE SCALE GENOMIC DNA]</scope>
    <source>
        <strain evidence="8 9">DSM 12121</strain>
    </source>
</reference>
<feature type="transmembrane region" description="Helical" evidence="6">
    <location>
        <begin position="212"/>
        <end position="233"/>
    </location>
</feature>
<organism evidence="8 9">
    <name type="scientific">Azoarcus indigens</name>
    <dbReference type="NCBI Taxonomy" id="29545"/>
    <lineage>
        <taxon>Bacteria</taxon>
        <taxon>Pseudomonadati</taxon>
        <taxon>Pseudomonadota</taxon>
        <taxon>Betaproteobacteria</taxon>
        <taxon>Rhodocyclales</taxon>
        <taxon>Zoogloeaceae</taxon>
        <taxon>Azoarcus</taxon>
    </lineage>
</organism>
<feature type="transmembrane region" description="Helical" evidence="6">
    <location>
        <begin position="362"/>
        <end position="381"/>
    </location>
</feature>
<feature type="transmembrane region" description="Helical" evidence="6">
    <location>
        <begin position="270"/>
        <end position="290"/>
    </location>
</feature>
<feature type="transmembrane region" description="Helical" evidence="6">
    <location>
        <begin position="166"/>
        <end position="186"/>
    </location>
</feature>
<comment type="caution">
    <text evidence="8">The sequence shown here is derived from an EMBL/GenBank/DDBJ whole genome shotgun (WGS) entry which is preliminary data.</text>
</comment>
<evidence type="ECO:0000313" key="9">
    <source>
        <dbReference type="Proteomes" id="UP000295129"/>
    </source>
</evidence>
<feature type="transmembrane region" description="Helical" evidence="6">
    <location>
        <begin position="335"/>
        <end position="356"/>
    </location>
</feature>
<feature type="domain" description="Major facilitator superfamily (MFS) profile" evidence="7">
    <location>
        <begin position="12"/>
        <end position="385"/>
    </location>
</feature>
<keyword evidence="2" id="KW-1003">Cell membrane</keyword>